<gene>
    <name evidence="1" type="ORF">QAD02_017881</name>
</gene>
<organism evidence="1 2">
    <name type="scientific">Eretmocerus hayati</name>
    <dbReference type="NCBI Taxonomy" id="131215"/>
    <lineage>
        <taxon>Eukaryota</taxon>
        <taxon>Metazoa</taxon>
        <taxon>Ecdysozoa</taxon>
        <taxon>Arthropoda</taxon>
        <taxon>Hexapoda</taxon>
        <taxon>Insecta</taxon>
        <taxon>Pterygota</taxon>
        <taxon>Neoptera</taxon>
        <taxon>Endopterygota</taxon>
        <taxon>Hymenoptera</taxon>
        <taxon>Apocrita</taxon>
        <taxon>Proctotrupomorpha</taxon>
        <taxon>Chalcidoidea</taxon>
        <taxon>Aphelinidae</taxon>
        <taxon>Aphelininae</taxon>
        <taxon>Eretmocerus</taxon>
    </lineage>
</organism>
<proteinExistence type="predicted"/>
<evidence type="ECO:0000313" key="1">
    <source>
        <dbReference type="EMBL" id="KAJ8682089.1"/>
    </source>
</evidence>
<reference evidence="1" key="1">
    <citation type="submission" date="2023-04" db="EMBL/GenBank/DDBJ databases">
        <title>A chromosome-level genome assembly of the parasitoid wasp Eretmocerus hayati.</title>
        <authorList>
            <person name="Zhong Y."/>
            <person name="Liu S."/>
            <person name="Liu Y."/>
        </authorList>
    </citation>
    <scope>NUCLEOTIDE SEQUENCE</scope>
    <source>
        <strain evidence="1">ZJU_SS_LIU_2023</strain>
    </source>
</reference>
<comment type="caution">
    <text evidence="1">The sequence shown here is derived from an EMBL/GenBank/DDBJ whole genome shotgun (WGS) entry which is preliminary data.</text>
</comment>
<accession>A0ACC2PEV3</accession>
<dbReference type="EMBL" id="CM056741">
    <property type="protein sequence ID" value="KAJ8682089.1"/>
    <property type="molecule type" value="Genomic_DNA"/>
</dbReference>
<keyword evidence="2" id="KW-1185">Reference proteome</keyword>
<dbReference type="Proteomes" id="UP001239111">
    <property type="component" value="Chromosome 1"/>
</dbReference>
<name>A0ACC2PEV3_9HYME</name>
<sequence>MGKRKRRYSSSTDEEEIDRKIRRLEKKMKKIKRKRRRNKKRYSSSSSSRSSSPDDLHYDDRNSRISRSRERSADDTRRRSRSRESSSDRDSRGRSPASSQLRKITSKSDLAENLSKQRASRSKERTPSLETGRTSKEVADKELNNKTEDSLNQTSSIKEDEKLDDDILQLIGKRLKPDKVRPPAIHSDIQVRWQEIYKEGLPHAERKELVGKYVHAENSAFLDPPKVNTSLKNNVIPEPAMNRDNRLMAKQGLVSTCLAALGPILSKALNKSEVNNNQLIETLSDTCRLLVDVQREECLTRRKLLSQNIKVSLRDTLKETEVDEWLFSKDLDEKLKAAKLLEKTSQELKLTNKQQGKSNTKNSRGPPKQQKKQNETKSRWSGQQKQQNQSRPASNYDKNRSPRDQYNNRKRN</sequence>
<evidence type="ECO:0000313" key="2">
    <source>
        <dbReference type="Proteomes" id="UP001239111"/>
    </source>
</evidence>
<protein>
    <submittedName>
        <fullName evidence="1">Uncharacterized protein</fullName>
    </submittedName>
</protein>